<dbReference type="EMBL" id="LEKV01004595">
    <property type="protein sequence ID" value="KVH93843.1"/>
    <property type="molecule type" value="Genomic_DNA"/>
</dbReference>
<dbReference type="GO" id="GO:0003714">
    <property type="term" value="F:transcription corepressor activity"/>
    <property type="evidence" value="ECO:0007669"/>
    <property type="project" value="InterPro"/>
</dbReference>
<dbReference type="OMA" id="LWNWAEN"/>
<gene>
    <name evidence="4" type="ORF">Ccrd_004101</name>
</gene>
<dbReference type="PROSITE" id="PS00678">
    <property type="entry name" value="WD_REPEATS_1"/>
    <property type="match status" value="1"/>
</dbReference>
<dbReference type="Gramene" id="KVH93843">
    <property type="protein sequence ID" value="KVH93843"/>
    <property type="gene ID" value="Ccrd_004101"/>
</dbReference>
<evidence type="ECO:0000313" key="4">
    <source>
        <dbReference type="EMBL" id="KVH93843.1"/>
    </source>
</evidence>
<protein>
    <submittedName>
        <fullName evidence="4">WD40 repeat-containing protein</fullName>
    </submittedName>
</protein>
<dbReference type="InterPro" id="IPR019775">
    <property type="entry name" value="WD40_repeat_CS"/>
</dbReference>
<accession>A0A103XN49</accession>
<dbReference type="STRING" id="59895.A0A103XN49"/>
<keyword evidence="2" id="KW-0677">Repeat</keyword>
<dbReference type="SUPFAM" id="SSF50978">
    <property type="entry name" value="WD40 repeat-like"/>
    <property type="match status" value="1"/>
</dbReference>
<proteinExistence type="predicted"/>
<feature type="repeat" description="WD" evidence="3">
    <location>
        <begin position="70"/>
        <end position="110"/>
    </location>
</feature>
<dbReference type="Gene3D" id="2.130.10.10">
    <property type="entry name" value="YVTN repeat-like/Quinoprotein amine dehydrogenase"/>
    <property type="match status" value="2"/>
</dbReference>
<evidence type="ECO:0000313" key="5">
    <source>
        <dbReference type="Proteomes" id="UP000243975"/>
    </source>
</evidence>
<keyword evidence="1 3" id="KW-0853">WD repeat</keyword>
<feature type="repeat" description="WD" evidence="3">
    <location>
        <begin position="17"/>
        <end position="58"/>
    </location>
</feature>
<keyword evidence="5" id="KW-1185">Reference proteome</keyword>
<dbReference type="Pfam" id="PF00400">
    <property type="entry name" value="WD40"/>
    <property type="match status" value="3"/>
</dbReference>
<organism evidence="4 5">
    <name type="scientific">Cynara cardunculus var. scolymus</name>
    <name type="common">Globe artichoke</name>
    <name type="synonym">Cynara scolymus</name>
    <dbReference type="NCBI Taxonomy" id="59895"/>
    <lineage>
        <taxon>Eukaryota</taxon>
        <taxon>Viridiplantae</taxon>
        <taxon>Streptophyta</taxon>
        <taxon>Embryophyta</taxon>
        <taxon>Tracheophyta</taxon>
        <taxon>Spermatophyta</taxon>
        <taxon>Magnoliopsida</taxon>
        <taxon>eudicotyledons</taxon>
        <taxon>Gunneridae</taxon>
        <taxon>Pentapetalae</taxon>
        <taxon>asterids</taxon>
        <taxon>campanulids</taxon>
        <taxon>Asterales</taxon>
        <taxon>Asteraceae</taxon>
        <taxon>Carduoideae</taxon>
        <taxon>Cardueae</taxon>
        <taxon>Carduinae</taxon>
        <taxon>Cynara</taxon>
    </lineage>
</organism>
<dbReference type="SMART" id="SM00320">
    <property type="entry name" value="WD40"/>
    <property type="match status" value="5"/>
</dbReference>
<dbReference type="Proteomes" id="UP000243975">
    <property type="component" value="Unassembled WGS sequence"/>
</dbReference>
<comment type="caution">
    <text evidence="4">The sequence shown here is derived from an EMBL/GenBank/DDBJ whole genome shotgun (WGS) entry which is preliminary data.</text>
</comment>
<reference evidence="4 5" key="1">
    <citation type="journal article" date="2016" name="Sci. Rep.">
        <title>The genome sequence of the outbreeding globe artichoke constructed de novo incorporating a phase-aware low-pass sequencing strategy of F1 progeny.</title>
        <authorList>
            <person name="Scaglione D."/>
            <person name="Reyes-Chin-Wo S."/>
            <person name="Acquadro A."/>
            <person name="Froenicke L."/>
            <person name="Portis E."/>
            <person name="Beitel C."/>
            <person name="Tirone M."/>
            <person name="Mauro R."/>
            <person name="Lo Monaco A."/>
            <person name="Mauromicale G."/>
            <person name="Faccioli P."/>
            <person name="Cattivelli L."/>
            <person name="Rieseberg L."/>
            <person name="Michelmore R."/>
            <person name="Lanteri S."/>
        </authorList>
    </citation>
    <scope>NUCLEOTIDE SEQUENCE [LARGE SCALE GENOMIC DNA]</scope>
    <source>
        <strain evidence="4">2C</strain>
    </source>
</reference>
<evidence type="ECO:0000256" key="1">
    <source>
        <dbReference type="ARBA" id="ARBA00022574"/>
    </source>
</evidence>
<sequence>MQASLWCTNSREIKATFDGHSQAITDIRFSPSMLRIATSSLDKTVRIWDIENVHQLLLNLTSPGCAVRTFTGHTTSVMSIDFHPKKDLICSCDENEIRYWAIKNAGCVKVAKGGANLVRFQSGVAKHIAVVVGKTSICWDSSGERLISVSEDLVKVWRVDSMGKANCVHELSVTGKRFRCGIFHPCYPSLLVIGCYQSMELWNMAENKMMMPIEEPVSALAVSTTSGLIASAGHNDNVVKLWK</sequence>
<evidence type="ECO:0000256" key="2">
    <source>
        <dbReference type="ARBA" id="ARBA00022737"/>
    </source>
</evidence>
<dbReference type="AlphaFoldDB" id="A0A103XN49"/>
<evidence type="ECO:0000256" key="3">
    <source>
        <dbReference type="PROSITE-ProRule" id="PRU00221"/>
    </source>
</evidence>
<dbReference type="PROSITE" id="PS50082">
    <property type="entry name" value="WD_REPEATS_2"/>
    <property type="match status" value="2"/>
</dbReference>
<dbReference type="InterPro" id="IPR001680">
    <property type="entry name" value="WD40_rpt"/>
</dbReference>
<name>A0A103XN49_CYNCS</name>
<dbReference type="InterPro" id="IPR044716">
    <property type="entry name" value="LEUNIG-like"/>
</dbReference>
<dbReference type="PROSITE" id="PS50294">
    <property type="entry name" value="WD_REPEATS_REGION"/>
    <property type="match status" value="1"/>
</dbReference>
<dbReference type="PANTHER" id="PTHR44376:SF21">
    <property type="entry name" value="LIS1 HOMOLOGY MOTIF, WD40_YVTN REPEAT-LIKE-CONTAINING DOMAIN PROTEIN-RELATED"/>
    <property type="match status" value="1"/>
</dbReference>
<dbReference type="InterPro" id="IPR036322">
    <property type="entry name" value="WD40_repeat_dom_sf"/>
</dbReference>
<dbReference type="InterPro" id="IPR015943">
    <property type="entry name" value="WD40/YVTN_repeat-like_dom_sf"/>
</dbReference>
<dbReference type="PANTHER" id="PTHR44376">
    <property type="entry name" value="TRANSCRIPTIONAL REGULATOR OF FILAMENTOUS GROWTH FLO8"/>
    <property type="match status" value="1"/>
</dbReference>